<dbReference type="InterPro" id="IPR046959">
    <property type="entry name" value="PRK1-6/SRF4-like"/>
</dbReference>
<feature type="domain" description="Protein kinase" evidence="12">
    <location>
        <begin position="473"/>
        <end position="787"/>
    </location>
</feature>
<evidence type="ECO:0000256" key="3">
    <source>
        <dbReference type="ARBA" id="ARBA00022692"/>
    </source>
</evidence>
<dbReference type="EMBL" id="PJQY01000877">
    <property type="protein sequence ID" value="PQQ07218.1"/>
    <property type="molecule type" value="Genomic_DNA"/>
</dbReference>
<dbReference type="InterPro" id="IPR011009">
    <property type="entry name" value="Kinase-like_dom_sf"/>
</dbReference>
<dbReference type="SUPFAM" id="SSF52058">
    <property type="entry name" value="L domain-like"/>
    <property type="match status" value="1"/>
</dbReference>
<keyword evidence="8 13" id="KW-0675">Receptor</keyword>
<dbReference type="PANTHER" id="PTHR48007">
    <property type="entry name" value="LEUCINE-RICH REPEAT RECEPTOR-LIKE PROTEIN KINASE PXC1"/>
    <property type="match status" value="1"/>
</dbReference>
<dbReference type="SUPFAM" id="SSF56112">
    <property type="entry name" value="Protein kinase-like (PK-like)"/>
    <property type="match status" value="1"/>
</dbReference>
<dbReference type="InterPro" id="IPR032675">
    <property type="entry name" value="LRR_dom_sf"/>
</dbReference>
<proteinExistence type="predicted"/>
<sequence length="790" mass="86266">MGCVRWEIHMQFFIGLMLILIVPFSVALTDPLDVAAINGLYVALGYPPLQGWLLVGGDPCGDHWQGVDCVFSNITGLNLNGAKLGGQLGDSLGLFGSIIEIDLSNNHIGGSIPSPLPPTVRNVSLSNNLFTGSIPAGLSSLAQLLQLSLDNNHLSGEMPDAFQLLTALNRLDLSGNNLSGQLCPSLGNLSSLSTLNLQNNRLVGTLNVLQDLPLQDLNIENNLFSGPIPAKLLSIPNFRKDGNPFNTTVIPSAPAPAPAPSFLARAPSSSEQPWKQANGPSSPVALNSATPRKFLTAKTVTWIAVGGILVLIVLILCLLVRCFKGRKKNKKAKQQELNMYKIPRESTKHSESSLPEGVPMEKVPKEAVMKPLDGYAVDSNRTVVIPKPQKENKIDVQSIAESSMHKKDHVVDMTDMDAEFLPPTPPPFFLAKDTTNPVGPTRVTTSRCPMKSPNPSSVKVFTVASLQQYTNSFSEENFIGAGMLGSVYRAKLPDQKVLAVKKLDNTACRQQSDEEFIDLVSNICTTRHANIVELVGYCAEHGQRLLVYEYCRNGTLHDALHTDDEIHQKLSWSVRIHIALGAARALEASPIRTLNLFIFDLCTWAKRWPSTHFINSFVPELLSFTCGKGICTRSVSHPLCTIISSLPISSLMKNLNVRVSDCGLAPLIMSPSMSGHLLTAYGSAAPEFDSGSYTHQSDVYSFGVVMLELLTGRKSYDRSRPRGEQYLVRWAVPKLHDIDALSRMVDPSLNGAFTMKSLSRFADIISSCVQREPEFRPPISEIVQELLQMV</sequence>
<dbReference type="GO" id="GO:0016020">
    <property type="term" value="C:membrane"/>
    <property type="evidence" value="ECO:0007669"/>
    <property type="project" value="UniProtKB-SubCell"/>
</dbReference>
<feature type="compositionally biased region" description="Polar residues" evidence="9">
    <location>
        <begin position="271"/>
        <end position="283"/>
    </location>
</feature>
<reference evidence="13 14" key="1">
    <citation type="submission" date="2018-02" db="EMBL/GenBank/DDBJ databases">
        <title>Draft genome of wild Prunus yedoensis var. nudiflora.</title>
        <authorList>
            <person name="Baek S."/>
            <person name="Kim J.-H."/>
            <person name="Choi K."/>
            <person name="Kim G.-B."/>
            <person name="Cho A."/>
            <person name="Jang H."/>
            <person name="Shin C.-H."/>
            <person name="Yu H.-J."/>
            <person name="Mun J.-H."/>
        </authorList>
    </citation>
    <scope>NUCLEOTIDE SEQUENCE [LARGE SCALE GENOMIC DNA]</scope>
    <source>
        <strain evidence="14">cv. Jeju island</strain>
        <tissue evidence="13">Leaf</tissue>
    </source>
</reference>
<keyword evidence="2" id="KW-0433">Leucine-rich repeat</keyword>
<dbReference type="Pfam" id="PF07714">
    <property type="entry name" value="PK_Tyr_Ser-Thr"/>
    <property type="match status" value="2"/>
</dbReference>
<dbReference type="Gene3D" id="1.10.510.10">
    <property type="entry name" value="Transferase(Phosphotransferase) domain 1"/>
    <property type="match status" value="1"/>
</dbReference>
<evidence type="ECO:0000256" key="9">
    <source>
        <dbReference type="SAM" id="MobiDB-lite"/>
    </source>
</evidence>
<dbReference type="STRING" id="2094558.A0A314YR58"/>
<accession>A0A314YR58</accession>
<dbReference type="InterPro" id="IPR001611">
    <property type="entry name" value="Leu-rich_rpt"/>
</dbReference>
<dbReference type="PROSITE" id="PS50011">
    <property type="entry name" value="PROTEIN_KINASE_DOM"/>
    <property type="match status" value="1"/>
</dbReference>
<evidence type="ECO:0000256" key="6">
    <source>
        <dbReference type="ARBA" id="ARBA00022989"/>
    </source>
</evidence>
<comment type="caution">
    <text evidence="13">The sequence shown here is derived from an EMBL/GenBank/DDBJ whole genome shotgun (WGS) entry which is preliminary data.</text>
</comment>
<feature type="chain" id="PRO_5016443887" evidence="11">
    <location>
        <begin position="28"/>
        <end position="790"/>
    </location>
</feature>
<keyword evidence="3 10" id="KW-0812">Transmembrane</keyword>
<keyword evidence="14" id="KW-1185">Reference proteome</keyword>
<dbReference type="Gene3D" id="3.80.10.10">
    <property type="entry name" value="Ribonuclease Inhibitor"/>
    <property type="match status" value="1"/>
</dbReference>
<evidence type="ECO:0000256" key="5">
    <source>
        <dbReference type="ARBA" id="ARBA00022737"/>
    </source>
</evidence>
<dbReference type="GO" id="GO:0005524">
    <property type="term" value="F:ATP binding"/>
    <property type="evidence" value="ECO:0007669"/>
    <property type="project" value="InterPro"/>
</dbReference>
<protein>
    <submittedName>
        <fullName evidence="13">Protein STRUBBELIG-RECEPTOR FAMILY 3</fullName>
    </submittedName>
</protein>
<dbReference type="FunFam" id="1.10.510.10:FF:000095">
    <property type="entry name" value="protein STRUBBELIG-RECEPTOR FAMILY 8"/>
    <property type="match status" value="1"/>
</dbReference>
<feature type="region of interest" description="Disordered" evidence="9">
    <location>
        <begin position="264"/>
        <end position="283"/>
    </location>
</feature>
<dbReference type="Proteomes" id="UP000250321">
    <property type="component" value="Unassembled WGS sequence"/>
</dbReference>
<keyword evidence="4 11" id="KW-0732">Signal</keyword>
<evidence type="ECO:0000256" key="8">
    <source>
        <dbReference type="ARBA" id="ARBA00023170"/>
    </source>
</evidence>
<dbReference type="OrthoDB" id="676979at2759"/>
<dbReference type="FunFam" id="3.30.200.20:FF:000125">
    <property type="entry name" value="Protein STRUBBELIG-RECEPTOR FAMILY 8"/>
    <property type="match status" value="1"/>
</dbReference>
<dbReference type="Pfam" id="PF13855">
    <property type="entry name" value="LRR_8"/>
    <property type="match status" value="1"/>
</dbReference>
<keyword evidence="7 10" id="KW-0472">Membrane</keyword>
<dbReference type="FunFam" id="3.80.10.10:FF:000062">
    <property type="entry name" value="protein STRUBBELIG-RECEPTOR FAMILY 3"/>
    <property type="match status" value="1"/>
</dbReference>
<dbReference type="Gene3D" id="3.30.200.20">
    <property type="entry name" value="Phosphorylase Kinase, domain 1"/>
    <property type="match status" value="1"/>
</dbReference>
<evidence type="ECO:0000256" key="2">
    <source>
        <dbReference type="ARBA" id="ARBA00022614"/>
    </source>
</evidence>
<evidence type="ECO:0000256" key="1">
    <source>
        <dbReference type="ARBA" id="ARBA00004370"/>
    </source>
</evidence>
<dbReference type="PANTHER" id="PTHR48007:SF22">
    <property type="entry name" value="PROTEIN STRUBBELIG-RECEPTOR FAMILY 3-LIKE ISOFORM X1"/>
    <property type="match status" value="1"/>
</dbReference>
<evidence type="ECO:0000256" key="4">
    <source>
        <dbReference type="ARBA" id="ARBA00022729"/>
    </source>
</evidence>
<gene>
    <name evidence="13" type="ORF">Pyn_15370</name>
</gene>
<dbReference type="InterPro" id="IPR001245">
    <property type="entry name" value="Ser-Thr/Tyr_kinase_cat_dom"/>
</dbReference>
<feature type="transmembrane region" description="Helical" evidence="10">
    <location>
        <begin position="300"/>
        <end position="323"/>
    </location>
</feature>
<dbReference type="InterPro" id="IPR000719">
    <property type="entry name" value="Prot_kinase_dom"/>
</dbReference>
<comment type="subcellular location">
    <subcellularLocation>
        <location evidence="1">Membrane</location>
    </subcellularLocation>
</comment>
<evidence type="ECO:0000256" key="10">
    <source>
        <dbReference type="SAM" id="Phobius"/>
    </source>
</evidence>
<dbReference type="GO" id="GO:0004672">
    <property type="term" value="F:protein kinase activity"/>
    <property type="evidence" value="ECO:0007669"/>
    <property type="project" value="InterPro"/>
</dbReference>
<keyword evidence="6 10" id="KW-1133">Transmembrane helix</keyword>
<evidence type="ECO:0000256" key="7">
    <source>
        <dbReference type="ARBA" id="ARBA00023136"/>
    </source>
</evidence>
<organism evidence="13 14">
    <name type="scientific">Prunus yedoensis var. nudiflora</name>
    <dbReference type="NCBI Taxonomy" id="2094558"/>
    <lineage>
        <taxon>Eukaryota</taxon>
        <taxon>Viridiplantae</taxon>
        <taxon>Streptophyta</taxon>
        <taxon>Embryophyta</taxon>
        <taxon>Tracheophyta</taxon>
        <taxon>Spermatophyta</taxon>
        <taxon>Magnoliopsida</taxon>
        <taxon>eudicotyledons</taxon>
        <taxon>Gunneridae</taxon>
        <taxon>Pentapetalae</taxon>
        <taxon>rosids</taxon>
        <taxon>fabids</taxon>
        <taxon>Rosales</taxon>
        <taxon>Rosaceae</taxon>
        <taxon>Amygdaloideae</taxon>
        <taxon>Amygdaleae</taxon>
        <taxon>Prunus</taxon>
    </lineage>
</organism>
<name>A0A314YR58_PRUYE</name>
<dbReference type="AlphaFoldDB" id="A0A314YR58"/>
<evidence type="ECO:0000256" key="11">
    <source>
        <dbReference type="SAM" id="SignalP"/>
    </source>
</evidence>
<evidence type="ECO:0000313" key="14">
    <source>
        <dbReference type="Proteomes" id="UP000250321"/>
    </source>
</evidence>
<feature type="signal peptide" evidence="11">
    <location>
        <begin position="1"/>
        <end position="27"/>
    </location>
</feature>
<evidence type="ECO:0000259" key="12">
    <source>
        <dbReference type="PROSITE" id="PS50011"/>
    </source>
</evidence>
<evidence type="ECO:0000313" key="13">
    <source>
        <dbReference type="EMBL" id="PQQ07218.1"/>
    </source>
</evidence>
<keyword evidence="5" id="KW-0677">Repeat</keyword>
<dbReference type="Pfam" id="PF00560">
    <property type="entry name" value="LRR_1"/>
    <property type="match status" value="1"/>
</dbReference>